<organism evidence="12 13">
    <name type="scientific">Heracleum sosnowskyi</name>
    <dbReference type="NCBI Taxonomy" id="360622"/>
    <lineage>
        <taxon>Eukaryota</taxon>
        <taxon>Viridiplantae</taxon>
        <taxon>Streptophyta</taxon>
        <taxon>Embryophyta</taxon>
        <taxon>Tracheophyta</taxon>
        <taxon>Spermatophyta</taxon>
        <taxon>Magnoliopsida</taxon>
        <taxon>eudicotyledons</taxon>
        <taxon>Gunneridae</taxon>
        <taxon>Pentapetalae</taxon>
        <taxon>asterids</taxon>
        <taxon>campanulids</taxon>
        <taxon>Apiales</taxon>
        <taxon>Apiaceae</taxon>
        <taxon>Apioideae</taxon>
        <taxon>apioid superclade</taxon>
        <taxon>Tordylieae</taxon>
        <taxon>Tordyliinae</taxon>
        <taxon>Heracleum</taxon>
    </lineage>
</organism>
<evidence type="ECO:0000256" key="2">
    <source>
        <dbReference type="ARBA" id="ARBA00022723"/>
    </source>
</evidence>
<evidence type="ECO:0000256" key="8">
    <source>
        <dbReference type="PIRSR" id="PIRSR000290-2"/>
    </source>
</evidence>
<feature type="binding site" evidence="7">
    <location>
        <position position="333"/>
    </location>
    <ligand>
        <name>Cu cation</name>
        <dbReference type="ChEBI" id="CHEBI:23378"/>
        <label>B</label>
    </ligand>
</feature>
<evidence type="ECO:0000256" key="1">
    <source>
        <dbReference type="ARBA" id="ARBA00009928"/>
    </source>
</evidence>
<evidence type="ECO:0000259" key="11">
    <source>
        <dbReference type="PROSITE" id="PS00498"/>
    </source>
</evidence>
<protein>
    <submittedName>
        <fullName evidence="12">Polyphenol oxidase</fullName>
    </submittedName>
</protein>
<evidence type="ECO:0000259" key="10">
    <source>
        <dbReference type="PROSITE" id="PS00497"/>
    </source>
</evidence>
<dbReference type="SUPFAM" id="SSF48056">
    <property type="entry name" value="Di-copper centre-containing domain"/>
    <property type="match status" value="1"/>
</dbReference>
<keyword evidence="4" id="KW-0560">Oxidoreductase</keyword>
<evidence type="ECO:0000256" key="7">
    <source>
        <dbReference type="PIRSR" id="PIRSR000290-1"/>
    </source>
</evidence>
<keyword evidence="2 7" id="KW-0479">Metal-binding</keyword>
<evidence type="ECO:0000256" key="6">
    <source>
        <dbReference type="ARBA" id="ARBA00023157"/>
    </source>
</evidence>
<dbReference type="GO" id="GO:0046872">
    <property type="term" value="F:metal ion binding"/>
    <property type="evidence" value="ECO:0007669"/>
    <property type="project" value="UniProtKB-KW"/>
</dbReference>
<feature type="domain" description="Tyrosinase copper-binding" evidence="11">
    <location>
        <begin position="356"/>
        <end position="367"/>
    </location>
</feature>
<feature type="binding site" evidence="7">
    <location>
        <position position="177"/>
    </location>
    <ligand>
        <name>Cu cation</name>
        <dbReference type="ChEBI" id="CHEBI:23378"/>
        <label>A</label>
    </ligand>
</feature>
<evidence type="ECO:0000256" key="3">
    <source>
        <dbReference type="ARBA" id="ARBA00022784"/>
    </source>
</evidence>
<evidence type="ECO:0000313" key="13">
    <source>
        <dbReference type="Proteomes" id="UP001237642"/>
    </source>
</evidence>
<dbReference type="PIRSF" id="PIRSF000290">
    <property type="entry name" value="PPO_plant"/>
    <property type="match status" value="1"/>
</dbReference>
<dbReference type="PROSITE" id="PS00498">
    <property type="entry name" value="TYROSINASE_2"/>
    <property type="match status" value="1"/>
</dbReference>
<evidence type="ECO:0000313" key="12">
    <source>
        <dbReference type="EMBL" id="KAK1353901.1"/>
    </source>
</evidence>
<reference evidence="12" key="2">
    <citation type="submission" date="2023-05" db="EMBL/GenBank/DDBJ databases">
        <authorList>
            <person name="Schelkunov M.I."/>
        </authorList>
    </citation>
    <scope>NUCLEOTIDE SEQUENCE</scope>
    <source>
        <strain evidence="12">Hsosn_3</strain>
        <tissue evidence="12">Leaf</tissue>
    </source>
</reference>
<comment type="cofactor">
    <cofactor evidence="7">
        <name>Cu(2+)</name>
        <dbReference type="ChEBI" id="CHEBI:29036"/>
    </cofactor>
    <text evidence="7">Binds 2 copper ions per subunit.</text>
</comment>
<keyword evidence="5 7" id="KW-0186">Copper</keyword>
<dbReference type="GO" id="GO:0004097">
    <property type="term" value="F:catechol oxidase activity"/>
    <property type="evidence" value="ECO:0007669"/>
    <property type="project" value="InterPro"/>
</dbReference>
<feature type="domain" description="Tyrosinase copper-binding" evidence="10">
    <location>
        <begin position="198"/>
        <end position="215"/>
    </location>
</feature>
<dbReference type="Pfam" id="PF12142">
    <property type="entry name" value="PPO1_DWL"/>
    <property type="match status" value="1"/>
</dbReference>
<evidence type="ECO:0000256" key="5">
    <source>
        <dbReference type="ARBA" id="ARBA00023008"/>
    </source>
</evidence>
<dbReference type="PROSITE" id="PS00497">
    <property type="entry name" value="TYROSINASE_1"/>
    <property type="match status" value="1"/>
</dbReference>
<feature type="disulfide bond" evidence="8">
    <location>
        <begin position="99"/>
        <end position="117"/>
    </location>
</feature>
<feature type="cross-link" description="2'-(S-cysteinyl)-histidine (Cys-His)" evidence="9">
    <location>
        <begin position="181"/>
        <end position="198"/>
    </location>
</feature>
<dbReference type="Pfam" id="PF12143">
    <property type="entry name" value="PPO1_KFDV"/>
    <property type="match status" value="1"/>
</dbReference>
<dbReference type="InterPro" id="IPR022739">
    <property type="entry name" value="Polyphenol_oxidase_cen"/>
</dbReference>
<comment type="caution">
    <text evidence="12">The sequence shown here is derived from an EMBL/GenBank/DDBJ whole genome shotgun (WGS) entry which is preliminary data.</text>
</comment>
<evidence type="ECO:0000256" key="9">
    <source>
        <dbReference type="PIRSR" id="PIRSR000290-3"/>
    </source>
</evidence>
<dbReference type="Proteomes" id="UP001237642">
    <property type="component" value="Unassembled WGS sequence"/>
</dbReference>
<dbReference type="PRINTS" id="PR00092">
    <property type="entry name" value="TYROSINASE"/>
</dbReference>
<keyword evidence="6 8" id="KW-1015">Disulfide bond</keyword>
<dbReference type="Gene3D" id="1.10.1280.10">
    <property type="entry name" value="Di-copper center containing domain from catechol oxidase"/>
    <property type="match status" value="1"/>
</dbReference>
<keyword evidence="13" id="KW-1185">Reference proteome</keyword>
<feature type="binding site" evidence="7">
    <location>
        <position position="329"/>
    </location>
    <ligand>
        <name>Cu cation</name>
        <dbReference type="ChEBI" id="CHEBI:23378"/>
        <label>B</label>
    </ligand>
</feature>
<dbReference type="GO" id="GO:0046148">
    <property type="term" value="P:pigment biosynthetic process"/>
    <property type="evidence" value="ECO:0007669"/>
    <property type="project" value="InterPro"/>
</dbReference>
<name>A0AAD8GSQ3_9APIA</name>
<dbReference type="EMBL" id="JAUIZM010000012">
    <property type="protein sequence ID" value="KAK1353901.1"/>
    <property type="molecule type" value="Genomic_DNA"/>
</dbReference>
<dbReference type="PANTHER" id="PTHR11474:SF95">
    <property type="entry name" value="POLYPHENOL OXIDASE, CHLOROPLASTIC-LIKE"/>
    <property type="match status" value="1"/>
</dbReference>
<evidence type="ECO:0000256" key="4">
    <source>
        <dbReference type="ARBA" id="ARBA00023002"/>
    </source>
</evidence>
<dbReference type="InterPro" id="IPR008922">
    <property type="entry name" value="Di-copper_centre_dom_sf"/>
</dbReference>
<comment type="similarity">
    <text evidence="1">Belongs to the tyrosinase family.</text>
</comment>
<dbReference type="AlphaFoldDB" id="A0AAD8GSQ3"/>
<gene>
    <name evidence="12" type="ORF">POM88_052266</name>
</gene>
<keyword evidence="3" id="KW-0883">Thioether bond</keyword>
<reference evidence="12" key="1">
    <citation type="submission" date="2023-02" db="EMBL/GenBank/DDBJ databases">
        <title>Genome of toxic invasive species Heracleum sosnowskyi carries increased number of genes despite the absence of recent whole-genome duplications.</title>
        <authorList>
            <person name="Schelkunov M."/>
            <person name="Shtratnikova V."/>
            <person name="Makarenko M."/>
            <person name="Klepikova A."/>
            <person name="Omelchenko D."/>
            <person name="Novikova G."/>
            <person name="Obukhova E."/>
            <person name="Bogdanov V."/>
            <person name="Penin A."/>
            <person name="Logacheva M."/>
        </authorList>
    </citation>
    <scope>NUCLEOTIDE SEQUENCE</scope>
    <source>
        <strain evidence="12">Hsosn_3</strain>
        <tissue evidence="12">Leaf</tissue>
    </source>
</reference>
<dbReference type="InterPro" id="IPR002227">
    <property type="entry name" value="Tyrosinase_Cu-bd"/>
</dbReference>
<accession>A0AAD8GSQ3</accession>
<dbReference type="Pfam" id="PF00264">
    <property type="entry name" value="Tyrosinase"/>
    <property type="match status" value="1"/>
</dbReference>
<feature type="binding site" evidence="7">
    <location>
        <position position="207"/>
    </location>
    <ligand>
        <name>Cu cation</name>
        <dbReference type="ChEBI" id="CHEBI:23378"/>
        <label>A</label>
    </ligand>
</feature>
<feature type="binding site" evidence="7">
    <location>
        <position position="363"/>
    </location>
    <ligand>
        <name>Cu cation</name>
        <dbReference type="ChEBI" id="CHEBI:23378"/>
        <label>B</label>
    </ligand>
</feature>
<proteinExistence type="inferred from homology"/>
<dbReference type="InterPro" id="IPR016213">
    <property type="entry name" value="Polyphenol_oxidase"/>
</dbReference>
<feature type="binding site" evidence="7">
    <location>
        <position position="198"/>
    </location>
    <ligand>
        <name>Cu cation</name>
        <dbReference type="ChEBI" id="CHEBI:23378"/>
        <label>A</label>
    </ligand>
</feature>
<dbReference type="InterPro" id="IPR022740">
    <property type="entry name" value="Polyphenol_oxidase_C"/>
</dbReference>
<feature type="disulfide bond" evidence="8">
    <location>
        <begin position="116"/>
        <end position="178"/>
    </location>
</feature>
<sequence length="594" mass="66513">MASLQFLPLRSFHLYSNTTTTDASSTSQFFLNHQKRKHVFRKTLSCRAAKDSTNDQEDGNKIARSKFDRRDILLGLGGLYGTTAVSQAAFAAPVDATKCGNADTLPTCTNIKDANCCPPPNPNIIDFTFPTNQPLRIRPAAQLADKKYVEKYNKAMQIMRSLPKEHPHSFAQQAAIHCAYCDSSYEMVGFPNVKMDVHFSWLFFPFHRWYLYFYEKILGKLIGDPTFAIPFWNWDSPDGMPIPAMFANPSSPLYDKLRDDNHQPPLKIDLNYSKSNPSPVGNELIEANYKVMYTQMVSSSKTPELFFGGAYRGGEPQVKAAGAIENQPHTALHIWTGDPNQKYGEDMGRFFSAGRDPLFYSHHANVDRMWNIWKTLPGKNRKDIEDPDWLDSAFLFYDENEKLVRVKIRDCVDTKKMGYVYQDVPVPWLGARSPPKNKGKGKGLGNKAGVANAAETPQVFPKASQVFPKVLDGLLKVTVPRPKKSRSKEEKEDEEEILVIDGIEYDGDEYIKFDVFLNDEDEVESGPKNAEFAGSYSNVPSKSNNRVKVSMSLGITELLEDVGADDDDNVVVALVPRTGKGKVTIGGAKIIISS</sequence>
<dbReference type="PANTHER" id="PTHR11474">
    <property type="entry name" value="TYROSINASE FAMILY MEMBER"/>
    <property type="match status" value="1"/>
</dbReference>
<dbReference type="InterPro" id="IPR050316">
    <property type="entry name" value="Tyrosinase/Hemocyanin"/>
</dbReference>